<proteinExistence type="predicted"/>
<keyword evidence="3" id="KW-1185">Reference proteome</keyword>
<name>U4LUC2_PYROM</name>
<evidence type="ECO:0000313" key="3">
    <source>
        <dbReference type="Proteomes" id="UP000018144"/>
    </source>
</evidence>
<evidence type="ECO:0000313" key="2">
    <source>
        <dbReference type="EMBL" id="CCX31531.1"/>
    </source>
</evidence>
<accession>U4LUC2</accession>
<dbReference type="EMBL" id="HF935604">
    <property type="protein sequence ID" value="CCX31531.1"/>
    <property type="molecule type" value="Genomic_DNA"/>
</dbReference>
<gene>
    <name evidence="2" type="ORF">PCON_10880</name>
</gene>
<dbReference type="AlphaFoldDB" id="U4LUC2"/>
<protein>
    <submittedName>
        <fullName evidence="2">Uncharacterized protein</fullName>
    </submittedName>
</protein>
<feature type="compositionally biased region" description="Polar residues" evidence="1">
    <location>
        <begin position="10"/>
        <end position="24"/>
    </location>
</feature>
<evidence type="ECO:0000256" key="1">
    <source>
        <dbReference type="SAM" id="MobiDB-lite"/>
    </source>
</evidence>
<feature type="region of interest" description="Disordered" evidence="1">
    <location>
        <begin position="1"/>
        <end position="24"/>
    </location>
</feature>
<organism evidence="2 3">
    <name type="scientific">Pyronema omphalodes (strain CBS 100304)</name>
    <name type="common">Pyronema confluens</name>
    <dbReference type="NCBI Taxonomy" id="1076935"/>
    <lineage>
        <taxon>Eukaryota</taxon>
        <taxon>Fungi</taxon>
        <taxon>Dikarya</taxon>
        <taxon>Ascomycota</taxon>
        <taxon>Pezizomycotina</taxon>
        <taxon>Pezizomycetes</taxon>
        <taxon>Pezizales</taxon>
        <taxon>Pyronemataceae</taxon>
        <taxon>Pyronema</taxon>
    </lineage>
</organism>
<sequence>MEIEMRDMRSSPSTPGRSRHQMTGQISRKLALGWPLAERLVYARLGGTSHELDEFALMCWFSE</sequence>
<dbReference type="Proteomes" id="UP000018144">
    <property type="component" value="Unassembled WGS sequence"/>
</dbReference>
<reference evidence="2 3" key="1">
    <citation type="journal article" date="2013" name="PLoS Genet.">
        <title>The genome and development-dependent transcriptomes of Pyronema confluens: a window into fungal evolution.</title>
        <authorList>
            <person name="Traeger S."/>
            <person name="Altegoer F."/>
            <person name="Freitag M."/>
            <person name="Gabaldon T."/>
            <person name="Kempken F."/>
            <person name="Kumar A."/>
            <person name="Marcet-Houben M."/>
            <person name="Poggeler S."/>
            <person name="Stajich J.E."/>
            <person name="Nowrousian M."/>
        </authorList>
    </citation>
    <scope>NUCLEOTIDE SEQUENCE [LARGE SCALE GENOMIC DNA]</scope>
    <source>
        <strain evidence="3">CBS 100304</strain>
        <tissue evidence="2">Vegetative mycelium</tissue>
    </source>
</reference>